<gene>
    <name evidence="1" type="ORF">KSS90_15130</name>
</gene>
<organism evidence="1 2">
    <name type="scientific">Pseudomonas maumuensis</name>
    <dbReference type="NCBI Taxonomy" id="2842354"/>
    <lineage>
        <taxon>Bacteria</taxon>
        <taxon>Pseudomonadati</taxon>
        <taxon>Pseudomonadota</taxon>
        <taxon>Gammaproteobacteria</taxon>
        <taxon>Pseudomonadales</taxon>
        <taxon>Pseudomonadaceae</taxon>
        <taxon>Pseudomonas</taxon>
    </lineage>
</organism>
<proteinExistence type="predicted"/>
<dbReference type="Proteomes" id="UP000824010">
    <property type="component" value="Chromosome"/>
</dbReference>
<name>A0ABX8NF28_9PSED</name>
<protein>
    <submittedName>
        <fullName evidence="1">RHS repeat-associated core domain-containing protein</fullName>
    </submittedName>
</protein>
<dbReference type="NCBIfam" id="TIGR03696">
    <property type="entry name" value="Rhs_assc_core"/>
    <property type="match status" value="1"/>
</dbReference>
<evidence type="ECO:0000313" key="2">
    <source>
        <dbReference type="Proteomes" id="UP000824010"/>
    </source>
</evidence>
<dbReference type="EMBL" id="CP077077">
    <property type="protein sequence ID" value="QXH54697.1"/>
    <property type="molecule type" value="Genomic_DNA"/>
</dbReference>
<keyword evidence="2" id="KW-1185">Reference proteome</keyword>
<evidence type="ECO:0000313" key="1">
    <source>
        <dbReference type="EMBL" id="QXH54697.1"/>
    </source>
</evidence>
<accession>A0ABX8NF28</accession>
<dbReference type="InterPro" id="IPR022385">
    <property type="entry name" value="Rhs_assc_core"/>
</dbReference>
<sequence length="281" mass="30633">MSKSSTALLASDLARSVLRGSSRVFAYSAYGYDPTRDATCSQLGFNGVIRDPWSGCYPLGNGYRIYNPVLMRFCSPDRLSPFADGGINSYGYCSADPINHADPRGTFKQVHQRRAVDLGQLSDLPKAIQAERVGSVHHTDIDTLKLRYPGHSDLISKVTTQNALFAARALPNPDRIAGNSASFNLPDLGITSGNRDLLEDIIRQGQRAVAARISYAAAPVVANAAAMQEHIDDYSKGREALVNYLVQTMAQLRNTSWPDQTTSVNPSLAYISILETPDLPR</sequence>
<reference evidence="1 2" key="1">
    <citation type="journal article" date="2021" name="Microorganisms">
        <title>The Ever-Expanding Pseudomonas Genus: Description of 43 New Species and Partition of the Pseudomonas putida Group.</title>
        <authorList>
            <person name="Girard L."/>
            <person name="Lood C."/>
            <person name="Hofte M."/>
            <person name="Vandamme P."/>
            <person name="Rokni-Zadeh H."/>
            <person name="van Noort V."/>
            <person name="Lavigne R."/>
            <person name="De Mot R."/>
        </authorList>
    </citation>
    <scope>NUCLEOTIDE SEQUENCE [LARGE SCALE GENOMIC DNA]</scope>
    <source>
        <strain evidence="1 2">COW77</strain>
    </source>
</reference>
<dbReference type="RefSeq" id="WP_217866215.1">
    <property type="nucleotide sequence ID" value="NZ_CP077077.1"/>
</dbReference>